<keyword evidence="4" id="KW-1003">Cell membrane</keyword>
<evidence type="ECO:0000256" key="3">
    <source>
        <dbReference type="ARBA" id="ARBA00004245"/>
    </source>
</evidence>
<keyword evidence="5" id="KW-0963">Cytoplasm</keyword>
<dbReference type="SUPFAM" id="SSF50729">
    <property type="entry name" value="PH domain-like"/>
    <property type="match status" value="1"/>
</dbReference>
<name>A0A498M2J0_LABRO</name>
<dbReference type="Proteomes" id="UP000290572">
    <property type="component" value="Unassembled WGS sequence"/>
</dbReference>
<dbReference type="InterPro" id="IPR039665">
    <property type="entry name" value="PH_APBB1IP"/>
</dbReference>
<keyword evidence="11" id="KW-1185">Reference proteome</keyword>
<accession>A0A498M2J0</accession>
<evidence type="ECO:0000313" key="10">
    <source>
        <dbReference type="EMBL" id="RXN11885.1"/>
    </source>
</evidence>
<dbReference type="Gene3D" id="2.30.29.30">
    <property type="entry name" value="Pleckstrin-homology domain (PH domain)/Phosphotyrosine-binding domain (PTB)"/>
    <property type="match status" value="1"/>
</dbReference>
<dbReference type="GO" id="GO:0012505">
    <property type="term" value="C:endomembrane system"/>
    <property type="evidence" value="ECO:0007669"/>
    <property type="project" value="UniProtKB-SubCell"/>
</dbReference>
<protein>
    <submittedName>
        <fullName evidence="10">Amyloid beta A4-binding family B member 1-interacting</fullName>
    </submittedName>
</protein>
<feature type="domain" description="PH" evidence="9">
    <location>
        <begin position="213"/>
        <end position="322"/>
    </location>
</feature>
<dbReference type="PROSITE" id="PS50003">
    <property type="entry name" value="PH_DOMAIN"/>
    <property type="match status" value="1"/>
</dbReference>
<feature type="compositionally biased region" description="Polar residues" evidence="8">
    <location>
        <begin position="116"/>
        <end position="138"/>
    </location>
</feature>
<evidence type="ECO:0000313" key="11">
    <source>
        <dbReference type="Proteomes" id="UP000290572"/>
    </source>
</evidence>
<dbReference type="CDD" id="cd01259">
    <property type="entry name" value="PH_APBB1IP"/>
    <property type="match status" value="1"/>
</dbReference>
<dbReference type="GO" id="GO:0005829">
    <property type="term" value="C:cytosol"/>
    <property type="evidence" value="ECO:0007669"/>
    <property type="project" value="TreeGrafter"/>
</dbReference>
<comment type="caution">
    <text evidence="10">The sequence shown here is derived from an EMBL/GenBank/DDBJ whole genome shotgun (WGS) entry which is preliminary data.</text>
</comment>
<dbReference type="AlphaFoldDB" id="A0A498M2J0"/>
<evidence type="ECO:0000256" key="7">
    <source>
        <dbReference type="ARBA" id="ARBA00023212"/>
    </source>
</evidence>
<comment type="subcellular location">
    <subcellularLocation>
        <location evidence="2">Cell membrane</location>
    </subcellularLocation>
    <subcellularLocation>
        <location evidence="3">Cytoplasm</location>
        <location evidence="3">Cytoskeleton</location>
    </subcellularLocation>
    <subcellularLocation>
        <location evidence="1">Endomembrane system</location>
        <topology evidence="1">Peripheral membrane protein</topology>
    </subcellularLocation>
</comment>
<dbReference type="SMART" id="SM00233">
    <property type="entry name" value="PH"/>
    <property type="match status" value="1"/>
</dbReference>
<sequence length="340" mass="38363">MESCVTTSVTFVCGHMDDIDAMFSDMLQEMDLLSQSLEAETDSAPLPIPPSAPDPLEMNFSIGFTDLNESLHGLEDNDLDALMADLVADISATEEKFATERDTFKGSAPVAPIPSQPQSNFSLSASTDTSRPATSSNAIVAPLPPPASKPSKEELEEQIKADKIKLALEKLKEAKVKKNFYLWKKDRKALKDMKDKDKEQLLEENFCGASVIVPDLEGVLYLKEDGKKSWKQRYFLLRASGLYYSPKGKTKASRDLVCLVQFDNVNVYYCKEYRNKYKAPTDHCFILKHPQIQKESQYIKYLCCDDEWSMTLWVTGIRIAKPKLQMDTLLSLQWRPSGVF</sequence>
<dbReference type="InterPro" id="IPR001849">
    <property type="entry name" value="PH_domain"/>
</dbReference>
<organism evidence="10 11">
    <name type="scientific">Labeo rohita</name>
    <name type="common">Indian major carp</name>
    <name type="synonym">Cyprinus rohita</name>
    <dbReference type="NCBI Taxonomy" id="84645"/>
    <lineage>
        <taxon>Eukaryota</taxon>
        <taxon>Metazoa</taxon>
        <taxon>Chordata</taxon>
        <taxon>Craniata</taxon>
        <taxon>Vertebrata</taxon>
        <taxon>Euteleostomi</taxon>
        <taxon>Actinopterygii</taxon>
        <taxon>Neopterygii</taxon>
        <taxon>Teleostei</taxon>
        <taxon>Ostariophysi</taxon>
        <taxon>Cypriniformes</taxon>
        <taxon>Cyprinidae</taxon>
        <taxon>Labeoninae</taxon>
        <taxon>Labeonini</taxon>
        <taxon>Labeo</taxon>
    </lineage>
</organism>
<gene>
    <name evidence="10" type="ORF">ROHU_029754</name>
</gene>
<dbReference type="EMBL" id="QBIY01013101">
    <property type="protein sequence ID" value="RXN11885.1"/>
    <property type="molecule type" value="Genomic_DNA"/>
</dbReference>
<dbReference type="PANTHER" id="PTHR11243">
    <property type="entry name" value="GROWTH FACTOR RECEPTOR-BOUND PROTEIN"/>
    <property type="match status" value="1"/>
</dbReference>
<dbReference type="GO" id="GO:0005886">
    <property type="term" value="C:plasma membrane"/>
    <property type="evidence" value="ECO:0007669"/>
    <property type="project" value="UniProtKB-SubCell"/>
</dbReference>
<evidence type="ECO:0000256" key="6">
    <source>
        <dbReference type="ARBA" id="ARBA00023136"/>
    </source>
</evidence>
<dbReference type="Pfam" id="PF00169">
    <property type="entry name" value="PH"/>
    <property type="match status" value="1"/>
</dbReference>
<keyword evidence="6" id="KW-0472">Membrane</keyword>
<feature type="region of interest" description="Disordered" evidence="8">
    <location>
        <begin position="103"/>
        <end position="156"/>
    </location>
</feature>
<evidence type="ECO:0000256" key="8">
    <source>
        <dbReference type="SAM" id="MobiDB-lite"/>
    </source>
</evidence>
<evidence type="ECO:0000256" key="1">
    <source>
        <dbReference type="ARBA" id="ARBA00004184"/>
    </source>
</evidence>
<dbReference type="InterPro" id="IPR011993">
    <property type="entry name" value="PH-like_dom_sf"/>
</dbReference>
<evidence type="ECO:0000256" key="2">
    <source>
        <dbReference type="ARBA" id="ARBA00004236"/>
    </source>
</evidence>
<evidence type="ECO:0000256" key="5">
    <source>
        <dbReference type="ARBA" id="ARBA00022490"/>
    </source>
</evidence>
<dbReference type="GO" id="GO:0005856">
    <property type="term" value="C:cytoskeleton"/>
    <property type="evidence" value="ECO:0007669"/>
    <property type="project" value="UniProtKB-SubCell"/>
</dbReference>
<dbReference type="STRING" id="84645.A0A498M2J0"/>
<keyword evidence="7" id="KW-0206">Cytoskeleton</keyword>
<proteinExistence type="predicted"/>
<dbReference type="PANTHER" id="PTHR11243:SF14">
    <property type="entry name" value="AMYLOID BETA A4 PRECURSOR PROTEIN-BINDING FAMILY B MEMBER 1-INTERACTING PROTEIN"/>
    <property type="match status" value="1"/>
</dbReference>
<evidence type="ECO:0000256" key="4">
    <source>
        <dbReference type="ARBA" id="ARBA00022475"/>
    </source>
</evidence>
<reference evidence="10 11" key="1">
    <citation type="submission" date="2018-03" db="EMBL/GenBank/DDBJ databases">
        <title>Draft genome sequence of Rohu Carp (Labeo rohita).</title>
        <authorList>
            <person name="Das P."/>
            <person name="Kushwaha B."/>
            <person name="Joshi C.G."/>
            <person name="Kumar D."/>
            <person name="Nagpure N.S."/>
            <person name="Sahoo L."/>
            <person name="Das S.P."/>
            <person name="Bit A."/>
            <person name="Patnaik S."/>
            <person name="Meher P.K."/>
            <person name="Jayasankar P."/>
            <person name="Koringa P.G."/>
            <person name="Patel N.V."/>
            <person name="Hinsu A.T."/>
            <person name="Kumar R."/>
            <person name="Pandey M."/>
            <person name="Agarwal S."/>
            <person name="Srivastava S."/>
            <person name="Singh M."/>
            <person name="Iquebal M.A."/>
            <person name="Jaiswal S."/>
            <person name="Angadi U.B."/>
            <person name="Kumar N."/>
            <person name="Raza M."/>
            <person name="Shah T.M."/>
            <person name="Rai A."/>
            <person name="Jena J.K."/>
        </authorList>
    </citation>
    <scope>NUCLEOTIDE SEQUENCE [LARGE SCALE GENOMIC DNA]</scope>
    <source>
        <strain evidence="10">DASCIFA01</strain>
        <tissue evidence="10">Testis</tissue>
    </source>
</reference>
<dbReference type="InterPro" id="IPR039664">
    <property type="entry name" value="GRB/APBB1IP"/>
</dbReference>
<evidence type="ECO:0000259" key="9">
    <source>
        <dbReference type="PROSITE" id="PS50003"/>
    </source>
</evidence>